<dbReference type="Pfam" id="PF00023">
    <property type="entry name" value="Ank"/>
    <property type="match status" value="1"/>
</dbReference>
<protein>
    <recommendedName>
        <fullName evidence="4">Ankyrin repeat domain-containing protein</fullName>
    </recommendedName>
</protein>
<comment type="caution">
    <text evidence="2">The sequence shown here is derived from an EMBL/GenBank/DDBJ whole genome shotgun (WGS) entry which is preliminary data.</text>
</comment>
<feature type="repeat" description="ANK" evidence="1">
    <location>
        <begin position="45"/>
        <end position="78"/>
    </location>
</feature>
<gene>
    <name evidence="2" type="ORF">F8388_026385</name>
</gene>
<evidence type="ECO:0000313" key="3">
    <source>
        <dbReference type="Proteomes" id="UP000525078"/>
    </source>
</evidence>
<dbReference type="AlphaFoldDB" id="A0A7J6ETJ9"/>
<organism evidence="2 3">
    <name type="scientific">Cannabis sativa</name>
    <name type="common">Hemp</name>
    <name type="synonym">Marijuana</name>
    <dbReference type="NCBI Taxonomy" id="3483"/>
    <lineage>
        <taxon>Eukaryota</taxon>
        <taxon>Viridiplantae</taxon>
        <taxon>Streptophyta</taxon>
        <taxon>Embryophyta</taxon>
        <taxon>Tracheophyta</taxon>
        <taxon>Spermatophyta</taxon>
        <taxon>Magnoliopsida</taxon>
        <taxon>eudicotyledons</taxon>
        <taxon>Gunneridae</taxon>
        <taxon>Pentapetalae</taxon>
        <taxon>rosids</taxon>
        <taxon>fabids</taxon>
        <taxon>Rosales</taxon>
        <taxon>Cannabaceae</taxon>
        <taxon>Cannabis</taxon>
    </lineage>
</organism>
<reference evidence="2 3" key="1">
    <citation type="journal article" date="2020" name="bioRxiv">
        <title>Sequence and annotation of 42 cannabis genomes reveals extensive copy number variation in cannabinoid synthesis and pathogen resistance genes.</title>
        <authorList>
            <person name="Mckernan K.J."/>
            <person name="Helbert Y."/>
            <person name="Kane L.T."/>
            <person name="Ebling H."/>
            <person name="Zhang L."/>
            <person name="Liu B."/>
            <person name="Eaton Z."/>
            <person name="Mclaughlin S."/>
            <person name="Kingan S."/>
            <person name="Baybayan P."/>
            <person name="Concepcion G."/>
            <person name="Jordan M."/>
            <person name="Riva A."/>
            <person name="Barbazuk W."/>
            <person name="Harkins T."/>
        </authorList>
    </citation>
    <scope>NUCLEOTIDE SEQUENCE [LARGE SCALE GENOMIC DNA]</scope>
    <source>
        <strain evidence="3">cv. Jamaican Lion 4</strain>
        <tissue evidence="2">Leaf</tissue>
    </source>
</reference>
<dbReference type="PROSITE" id="PS50297">
    <property type="entry name" value="ANK_REP_REGION"/>
    <property type="match status" value="1"/>
</dbReference>
<evidence type="ECO:0008006" key="4">
    <source>
        <dbReference type="Google" id="ProtNLM"/>
    </source>
</evidence>
<evidence type="ECO:0000313" key="2">
    <source>
        <dbReference type="EMBL" id="KAF4361695.1"/>
    </source>
</evidence>
<evidence type="ECO:0000256" key="1">
    <source>
        <dbReference type="PROSITE-ProRule" id="PRU00023"/>
    </source>
</evidence>
<dbReference type="PROSITE" id="PS50088">
    <property type="entry name" value="ANK_REPEAT"/>
    <property type="match status" value="1"/>
</dbReference>
<dbReference type="Gene3D" id="1.25.40.20">
    <property type="entry name" value="Ankyrin repeat-containing domain"/>
    <property type="match status" value="1"/>
</dbReference>
<dbReference type="SUPFAM" id="SSF48403">
    <property type="entry name" value="Ankyrin repeat"/>
    <property type="match status" value="1"/>
</dbReference>
<keyword evidence="1" id="KW-0040">ANK repeat</keyword>
<accession>A0A7J6ETJ9</accession>
<dbReference type="InterPro" id="IPR036770">
    <property type="entry name" value="Ankyrin_rpt-contain_sf"/>
</dbReference>
<sequence length="83" mass="9199">MSLNSHALYKQSKDELLYQQVSYGNTKGINSLSREGARLQWVDRDGKTPLILASMNPELFNVAKTLIELGANVNAYRAGMISP</sequence>
<dbReference type="Proteomes" id="UP000525078">
    <property type="component" value="Unassembled WGS sequence"/>
</dbReference>
<dbReference type="InterPro" id="IPR002110">
    <property type="entry name" value="Ankyrin_rpt"/>
</dbReference>
<dbReference type="EMBL" id="JAATIP010000190">
    <property type="protein sequence ID" value="KAF4361695.1"/>
    <property type="molecule type" value="Genomic_DNA"/>
</dbReference>
<name>A0A7J6ETJ9_CANSA</name>
<proteinExistence type="predicted"/>